<sequence>MKVTRDGVVPVSFCVPRKSEIFQDDIFPNTYAGIPVETANEWKEGTSNEPDMSFNFAPGYVPPEKPAASFNPVVKKVEAPKSDKEIREEWEQLKNRVNYLETELAKKDAQIAELQSKLAAGSQ</sequence>
<dbReference type="PANTHER" id="PTHR10856">
    <property type="entry name" value="CORONIN"/>
    <property type="match status" value="1"/>
</dbReference>
<evidence type="ECO:0000313" key="1">
    <source>
        <dbReference type="EMBL" id="GAT98163.1"/>
    </source>
</evidence>
<evidence type="ECO:0000313" key="2">
    <source>
        <dbReference type="Proteomes" id="UP000078387"/>
    </source>
</evidence>
<dbReference type="Proteomes" id="UP000078387">
    <property type="component" value="Unassembled WGS sequence"/>
</dbReference>
<dbReference type="AlphaFoldDB" id="A0A175JXR7"/>
<dbReference type="VEuPathDB" id="AmoebaDB:KM1_120860"/>
<dbReference type="VEuPathDB" id="AmoebaDB:EHI_083590"/>
<dbReference type="VEuPathDB" id="AmoebaDB:EHI8A_208960"/>
<dbReference type="SMART" id="SM01167">
    <property type="entry name" value="DUF1900"/>
    <property type="match status" value="1"/>
</dbReference>
<dbReference type="PANTHER" id="PTHR10856:SF0">
    <property type="entry name" value="CORONIN"/>
    <property type="match status" value="1"/>
</dbReference>
<dbReference type="VEuPathDB" id="AmoebaDB:EHI7A_062180"/>
<dbReference type="Pfam" id="PF16300">
    <property type="entry name" value="WD40_4"/>
    <property type="match status" value="1"/>
</dbReference>
<organism evidence="1 2">
    <name type="scientific">Entamoeba histolytica</name>
    <dbReference type="NCBI Taxonomy" id="5759"/>
    <lineage>
        <taxon>Eukaryota</taxon>
        <taxon>Amoebozoa</taxon>
        <taxon>Evosea</taxon>
        <taxon>Archamoebae</taxon>
        <taxon>Mastigamoebida</taxon>
        <taxon>Entamoebidae</taxon>
        <taxon>Entamoeba</taxon>
    </lineage>
</organism>
<dbReference type="VEuPathDB" id="AmoebaDB:EHI5A_037350"/>
<dbReference type="GO" id="GO:0051015">
    <property type="term" value="F:actin filament binding"/>
    <property type="evidence" value="ECO:0007669"/>
    <property type="project" value="TreeGrafter"/>
</dbReference>
<name>A0A175JXR7_ENTHI</name>
<comment type="caution">
    <text evidence="1">The sequence shown here is derived from an EMBL/GenBank/DDBJ whole genome shotgun (WGS) entry which is preliminary data.</text>
</comment>
<dbReference type="EMBL" id="BDEQ01000001">
    <property type="protein sequence ID" value="GAT98163.1"/>
    <property type="molecule type" value="Genomic_DNA"/>
</dbReference>
<proteinExistence type="predicted"/>
<dbReference type="GO" id="GO:0007015">
    <property type="term" value="P:actin filament organization"/>
    <property type="evidence" value="ECO:0007669"/>
    <property type="project" value="TreeGrafter"/>
</dbReference>
<accession>A0A175JXR7</accession>
<protein>
    <submittedName>
        <fullName evidence="1">Coronin putative</fullName>
    </submittedName>
</protein>
<dbReference type="InterPro" id="IPR015505">
    <property type="entry name" value="Coronin"/>
</dbReference>
<reference evidence="1 2" key="1">
    <citation type="submission" date="2016-05" db="EMBL/GenBank/DDBJ databases">
        <title>First whole genome sequencing of Entamoeba histolytica HM1:IMSS-clone-6.</title>
        <authorList>
            <person name="Mukherjee Avik.K."/>
            <person name="Izumyama S."/>
            <person name="Nakada-Tsukui K."/>
            <person name="Nozaki T."/>
        </authorList>
    </citation>
    <scope>NUCLEOTIDE SEQUENCE [LARGE SCALE GENOMIC DNA]</scope>
    <source>
        <strain evidence="1 2">HM1:IMSS clone 6</strain>
    </source>
</reference>
<gene>
    <name evidence="1" type="ORF">CL6EHI_083590A</name>
</gene>